<name>A0A377G6X8_9GAMM</name>
<gene>
    <name evidence="1" type="ORF">NCTC11370_00453</name>
</gene>
<protein>
    <submittedName>
        <fullName evidence="1">Fic/DOC family</fullName>
    </submittedName>
</protein>
<organism evidence="1 2">
    <name type="scientific">Fluoribacter dumoffii</name>
    <dbReference type="NCBI Taxonomy" id="463"/>
    <lineage>
        <taxon>Bacteria</taxon>
        <taxon>Pseudomonadati</taxon>
        <taxon>Pseudomonadota</taxon>
        <taxon>Gammaproteobacteria</taxon>
        <taxon>Legionellales</taxon>
        <taxon>Legionellaceae</taxon>
        <taxon>Fluoribacter</taxon>
    </lineage>
</organism>
<dbReference type="SUPFAM" id="SSF140931">
    <property type="entry name" value="Fic-like"/>
    <property type="match status" value="1"/>
</dbReference>
<dbReference type="Proteomes" id="UP000254554">
    <property type="component" value="Unassembled WGS sequence"/>
</dbReference>
<dbReference type="AlphaFoldDB" id="A0A377G6X8"/>
<evidence type="ECO:0000313" key="1">
    <source>
        <dbReference type="EMBL" id="STO20399.1"/>
    </source>
</evidence>
<accession>A0A377G6X8</accession>
<dbReference type="Gene3D" id="1.10.3290.10">
    <property type="entry name" value="Fido-like domain"/>
    <property type="match status" value="1"/>
</dbReference>
<sequence length="436" mass="51278">MKNFFFSESSKEKNKTHYFLQNFPCIELWRFFVERSRYDDRQFSYDLLIKSLEEIKINFHGAYRILKREEIMEYLETVKLNELYQLATRGFSIFNLSLLNLIIHFFKFEEQDQQLLKDYIEMRRAWAGFDQSEPGYMLGMAHGFAFIIKNLHQPDALDIEFIKSLHATCTAGVKNLFTIVKAGEFRKNSLVGWTLDSKQNTFDGIFEILLYMQTPECKGLTFMDKSGKVLASTRDKDFDPGEKAVLIWDMLKQDQVINIRCSEMDEKIVDVERYLNEVCHSHLMTYKKEISESNSKHEKLTAIFKFIKYTVLHHPFPDGVGRTLSMLLTFYLLMLNNLLPVILKNSNNIPGWSVKEMVEEYLSLEKEMNEVLRNPSYLSSDLFAPNNIDTVAYLKQLPETPRNHFYDAVEIMQNAIHLYNLENQYDTSFPSEIIKL</sequence>
<dbReference type="STRING" id="1094715.GCA_000236165_00312"/>
<keyword evidence="2" id="KW-1185">Reference proteome</keyword>
<dbReference type="OrthoDB" id="5636866at2"/>
<proteinExistence type="predicted"/>
<dbReference type="EMBL" id="UGGT01000001">
    <property type="protein sequence ID" value="STO20399.1"/>
    <property type="molecule type" value="Genomic_DNA"/>
</dbReference>
<dbReference type="RefSeq" id="WP_010652610.1">
    <property type="nucleotide sequence ID" value="NZ_JAPHOS010000001.1"/>
</dbReference>
<evidence type="ECO:0000313" key="2">
    <source>
        <dbReference type="Proteomes" id="UP000254554"/>
    </source>
</evidence>
<dbReference type="GeneID" id="93291355"/>
<dbReference type="InterPro" id="IPR036597">
    <property type="entry name" value="Fido-like_dom_sf"/>
</dbReference>
<reference evidence="1 2" key="1">
    <citation type="submission" date="2018-06" db="EMBL/GenBank/DDBJ databases">
        <authorList>
            <consortium name="Pathogen Informatics"/>
            <person name="Doyle S."/>
        </authorList>
    </citation>
    <scope>NUCLEOTIDE SEQUENCE [LARGE SCALE GENOMIC DNA]</scope>
    <source>
        <strain evidence="1 2">NCTC11370</strain>
    </source>
</reference>